<name>A0ABS8UKA0_DATST</name>
<dbReference type="EMBL" id="JACEIK010002116">
    <property type="protein sequence ID" value="MCD9559244.1"/>
    <property type="molecule type" value="Genomic_DNA"/>
</dbReference>
<proteinExistence type="predicted"/>
<reference evidence="1 2" key="1">
    <citation type="journal article" date="2021" name="BMC Genomics">
        <title>Datura genome reveals duplications of psychoactive alkaloid biosynthetic genes and high mutation rate following tissue culture.</title>
        <authorList>
            <person name="Rajewski A."/>
            <person name="Carter-House D."/>
            <person name="Stajich J."/>
            <person name="Litt A."/>
        </authorList>
    </citation>
    <scope>NUCLEOTIDE SEQUENCE [LARGE SCALE GENOMIC DNA]</scope>
    <source>
        <strain evidence="1">AR-01</strain>
    </source>
</reference>
<comment type="caution">
    <text evidence="1">The sequence shown here is derived from an EMBL/GenBank/DDBJ whole genome shotgun (WGS) entry which is preliminary data.</text>
</comment>
<organism evidence="1 2">
    <name type="scientific">Datura stramonium</name>
    <name type="common">Jimsonweed</name>
    <name type="synonym">Common thornapple</name>
    <dbReference type="NCBI Taxonomy" id="4076"/>
    <lineage>
        <taxon>Eukaryota</taxon>
        <taxon>Viridiplantae</taxon>
        <taxon>Streptophyta</taxon>
        <taxon>Embryophyta</taxon>
        <taxon>Tracheophyta</taxon>
        <taxon>Spermatophyta</taxon>
        <taxon>Magnoliopsida</taxon>
        <taxon>eudicotyledons</taxon>
        <taxon>Gunneridae</taxon>
        <taxon>Pentapetalae</taxon>
        <taxon>asterids</taxon>
        <taxon>lamiids</taxon>
        <taxon>Solanales</taxon>
        <taxon>Solanaceae</taxon>
        <taxon>Solanoideae</taxon>
        <taxon>Datureae</taxon>
        <taxon>Datura</taxon>
    </lineage>
</organism>
<accession>A0ABS8UKA0</accession>
<dbReference type="Proteomes" id="UP000823775">
    <property type="component" value="Unassembled WGS sequence"/>
</dbReference>
<feature type="non-terminal residue" evidence="1">
    <location>
        <position position="1"/>
    </location>
</feature>
<keyword evidence="2" id="KW-1185">Reference proteome</keyword>
<protein>
    <submittedName>
        <fullName evidence="1">Uncharacterized protein</fullName>
    </submittedName>
</protein>
<sequence>GENLRKICINVPRFSSRQYGTMTRPGHKCTLDCNVGVACHLHGTLMRGMTIITHNVWRGIAVESALHLFLALARFTPLGLARHLACQSTNGM</sequence>
<evidence type="ECO:0000313" key="1">
    <source>
        <dbReference type="EMBL" id="MCD9559244.1"/>
    </source>
</evidence>
<gene>
    <name evidence="1" type="ORF">HAX54_017104</name>
</gene>
<evidence type="ECO:0000313" key="2">
    <source>
        <dbReference type="Proteomes" id="UP000823775"/>
    </source>
</evidence>